<feature type="transmembrane region" description="Helical" evidence="11">
    <location>
        <begin position="12"/>
        <end position="30"/>
    </location>
</feature>
<dbReference type="GO" id="GO:0006508">
    <property type="term" value="P:proteolysis"/>
    <property type="evidence" value="ECO:0007669"/>
    <property type="project" value="UniProtKB-KW"/>
</dbReference>
<feature type="transmembrane region" description="Helical" evidence="11">
    <location>
        <begin position="378"/>
        <end position="400"/>
    </location>
</feature>
<evidence type="ECO:0000259" key="13">
    <source>
        <dbReference type="Pfam" id="PF17820"/>
    </source>
</evidence>
<evidence type="ECO:0000256" key="1">
    <source>
        <dbReference type="ARBA" id="ARBA00001947"/>
    </source>
</evidence>
<name>A0A1I3GVT8_9RHOB</name>
<protein>
    <recommendedName>
        <fullName evidence="11">Zinc metalloprotease</fullName>
        <ecNumber evidence="11">3.4.24.-</ecNumber>
    </recommendedName>
</protein>
<keyword evidence="10 11" id="KW-0472">Membrane</keyword>
<sequence length="448" mass="47303">MDASLIPQFGGFLWTAVAFIVALSIIVAIHEYGHYIVGRWCGIKADVFSIGFGPIIFSRMDKHGTRWQVAALPLGGYVKFRGDANAASVGADGSVQQMTPEERAQTMTGASLWRRSATVLAGPVFNFILSILIFGGFALMSGRTVDEPVIGPLKLLPEEVVTLQPGDKVLAVAGIEVETLADLATTAEALEPSPTLPYVILRDGQEMLVDAAFPMPARADAVMPRSAAWDIGMRPGDVITAIDGQEIHSFNALRNTVAAGEGAPLGLTVWRPTEGGGGEELEFTLTPRGQDLPLDEGGFERRWLIGVNGGLFFEPATESAGPIGAISYGVTQTYEVISSSLSALGHIAAQKISVCNLSGPVGIAQTAGAVASQGTVSFIWFIAVLSAAVGMLNLFPIPVLDGGHLVFHAYEGVRGKPPSDTAVRILMTVGIAMMLGLMVFATWNDFTC</sequence>
<evidence type="ECO:0000256" key="11">
    <source>
        <dbReference type="RuleBase" id="RU362031"/>
    </source>
</evidence>
<evidence type="ECO:0000256" key="5">
    <source>
        <dbReference type="ARBA" id="ARBA00022692"/>
    </source>
</evidence>
<dbReference type="PANTHER" id="PTHR42837:SF2">
    <property type="entry name" value="MEMBRANE METALLOPROTEASE ARASP2, CHLOROPLASTIC-RELATED"/>
    <property type="match status" value="1"/>
</dbReference>
<dbReference type="Pfam" id="PF02163">
    <property type="entry name" value="Peptidase_M50"/>
    <property type="match status" value="1"/>
</dbReference>
<evidence type="ECO:0000256" key="4">
    <source>
        <dbReference type="ARBA" id="ARBA00022670"/>
    </source>
</evidence>
<keyword evidence="6 11" id="KW-0378">Hydrolase</keyword>
<dbReference type="InterPro" id="IPR004387">
    <property type="entry name" value="Pept_M50_Zn"/>
</dbReference>
<dbReference type="AlphaFoldDB" id="A0A1I3GVT8"/>
<feature type="transmembrane region" description="Helical" evidence="11">
    <location>
        <begin position="36"/>
        <end position="57"/>
    </location>
</feature>
<dbReference type="OrthoDB" id="9782003at2"/>
<dbReference type="Pfam" id="PF17820">
    <property type="entry name" value="PDZ_6"/>
    <property type="match status" value="1"/>
</dbReference>
<feature type="domain" description="PDZ" evidence="13">
    <location>
        <begin position="221"/>
        <end position="271"/>
    </location>
</feature>
<gene>
    <name evidence="14" type="ORF">SAMN04488095_0349</name>
</gene>
<dbReference type="GO" id="GO:0004222">
    <property type="term" value="F:metalloendopeptidase activity"/>
    <property type="evidence" value="ECO:0007669"/>
    <property type="project" value="InterPro"/>
</dbReference>
<keyword evidence="8 11" id="KW-1133">Transmembrane helix</keyword>
<dbReference type="InterPro" id="IPR036034">
    <property type="entry name" value="PDZ_sf"/>
</dbReference>
<evidence type="ECO:0000256" key="2">
    <source>
        <dbReference type="ARBA" id="ARBA00004141"/>
    </source>
</evidence>
<dbReference type="CDD" id="cd06163">
    <property type="entry name" value="S2P-M50_PDZ_RseP-like"/>
    <property type="match status" value="1"/>
</dbReference>
<evidence type="ECO:0000313" key="15">
    <source>
        <dbReference type="Proteomes" id="UP000199110"/>
    </source>
</evidence>
<keyword evidence="4 14" id="KW-0645">Protease</keyword>
<evidence type="ECO:0000256" key="6">
    <source>
        <dbReference type="ARBA" id="ARBA00022801"/>
    </source>
</evidence>
<evidence type="ECO:0000256" key="10">
    <source>
        <dbReference type="ARBA" id="ARBA00023136"/>
    </source>
</evidence>
<dbReference type="NCBIfam" id="TIGR00054">
    <property type="entry name" value="RIP metalloprotease RseP"/>
    <property type="match status" value="1"/>
</dbReference>
<evidence type="ECO:0000256" key="9">
    <source>
        <dbReference type="ARBA" id="ARBA00023049"/>
    </source>
</evidence>
<evidence type="ECO:0000256" key="3">
    <source>
        <dbReference type="ARBA" id="ARBA00007931"/>
    </source>
</evidence>
<accession>A0A1I3GVT8</accession>
<comment type="similarity">
    <text evidence="3 11">Belongs to the peptidase M50B family.</text>
</comment>
<keyword evidence="5 11" id="KW-0812">Transmembrane</keyword>
<dbReference type="STRING" id="390807.SAMN04488095_0349"/>
<proteinExistence type="inferred from homology"/>
<dbReference type="InterPro" id="IPR041489">
    <property type="entry name" value="PDZ_6"/>
</dbReference>
<dbReference type="Proteomes" id="UP000199110">
    <property type="component" value="Unassembled WGS sequence"/>
</dbReference>
<dbReference type="EMBL" id="FORA01000001">
    <property type="protein sequence ID" value="SFI27469.1"/>
    <property type="molecule type" value="Genomic_DNA"/>
</dbReference>
<keyword evidence="15" id="KW-1185">Reference proteome</keyword>
<dbReference type="RefSeq" id="WP_092776504.1">
    <property type="nucleotide sequence ID" value="NZ_FORA01000001.1"/>
</dbReference>
<dbReference type="GO" id="GO:0046872">
    <property type="term" value="F:metal ion binding"/>
    <property type="evidence" value="ECO:0007669"/>
    <property type="project" value="UniProtKB-KW"/>
</dbReference>
<keyword evidence="7 11" id="KW-0862">Zinc</keyword>
<feature type="transmembrane region" description="Helical" evidence="11">
    <location>
        <begin position="421"/>
        <end position="443"/>
    </location>
</feature>
<dbReference type="Gene3D" id="2.30.42.10">
    <property type="match status" value="2"/>
</dbReference>
<organism evidence="14 15">
    <name type="scientific">Jannaschia pohangensis</name>
    <dbReference type="NCBI Taxonomy" id="390807"/>
    <lineage>
        <taxon>Bacteria</taxon>
        <taxon>Pseudomonadati</taxon>
        <taxon>Pseudomonadota</taxon>
        <taxon>Alphaproteobacteria</taxon>
        <taxon>Rhodobacterales</taxon>
        <taxon>Roseobacteraceae</taxon>
        <taxon>Jannaschia</taxon>
    </lineage>
</organism>
<dbReference type="EC" id="3.4.24.-" evidence="11"/>
<dbReference type="InterPro" id="IPR008915">
    <property type="entry name" value="Peptidase_M50"/>
</dbReference>
<feature type="transmembrane region" description="Helical" evidence="11">
    <location>
        <begin position="117"/>
        <end position="140"/>
    </location>
</feature>
<evidence type="ECO:0000256" key="8">
    <source>
        <dbReference type="ARBA" id="ARBA00022989"/>
    </source>
</evidence>
<dbReference type="PANTHER" id="PTHR42837">
    <property type="entry name" value="REGULATOR OF SIGMA-E PROTEASE RSEP"/>
    <property type="match status" value="1"/>
</dbReference>
<comment type="cofactor">
    <cofactor evidence="1 11">
        <name>Zn(2+)</name>
        <dbReference type="ChEBI" id="CHEBI:29105"/>
    </cofactor>
</comment>
<keyword evidence="9 11" id="KW-0482">Metalloprotease</keyword>
<reference evidence="14 15" key="1">
    <citation type="submission" date="2016-10" db="EMBL/GenBank/DDBJ databases">
        <authorList>
            <person name="de Groot N.N."/>
        </authorList>
    </citation>
    <scope>NUCLEOTIDE SEQUENCE [LARGE SCALE GENOMIC DNA]</scope>
    <source>
        <strain evidence="14 15">DSM 19073</strain>
    </source>
</reference>
<dbReference type="SUPFAM" id="SSF50156">
    <property type="entry name" value="PDZ domain-like"/>
    <property type="match status" value="2"/>
</dbReference>
<evidence type="ECO:0000313" key="14">
    <source>
        <dbReference type="EMBL" id="SFI27469.1"/>
    </source>
</evidence>
<keyword evidence="11" id="KW-0479">Metal-binding</keyword>
<comment type="subcellular location">
    <subcellularLocation>
        <location evidence="2">Membrane</location>
        <topology evidence="2">Multi-pass membrane protein</topology>
    </subcellularLocation>
</comment>
<dbReference type="GO" id="GO:0016020">
    <property type="term" value="C:membrane"/>
    <property type="evidence" value="ECO:0007669"/>
    <property type="project" value="UniProtKB-SubCell"/>
</dbReference>
<evidence type="ECO:0000256" key="7">
    <source>
        <dbReference type="ARBA" id="ARBA00022833"/>
    </source>
</evidence>
<evidence type="ECO:0000259" key="12">
    <source>
        <dbReference type="Pfam" id="PF02163"/>
    </source>
</evidence>
<feature type="domain" description="Peptidase M50" evidence="12">
    <location>
        <begin position="18"/>
        <end position="436"/>
    </location>
</feature>